<dbReference type="EMBL" id="CAADRP010000001">
    <property type="protein sequence ID" value="VFU20164.1"/>
    <property type="molecule type" value="Genomic_DNA"/>
</dbReference>
<dbReference type="AlphaFoldDB" id="A0A6N2JXH3"/>
<protein>
    <submittedName>
        <fullName evidence="1">Uncharacterized protein</fullName>
    </submittedName>
</protein>
<proteinExistence type="predicted"/>
<gene>
    <name evidence="1" type="ORF">SVIM_LOCUS3386</name>
</gene>
<sequence length="66" mass="7907">MLIFSPLRKTTTTILSLSGERSQSRRKFWEVNVQCREIKRESRKEGGVWWEDLTRVSVEASEYFMH</sequence>
<organism evidence="1">
    <name type="scientific">Salix viminalis</name>
    <name type="common">Common osier</name>
    <name type="synonym">Basket willow</name>
    <dbReference type="NCBI Taxonomy" id="40686"/>
    <lineage>
        <taxon>Eukaryota</taxon>
        <taxon>Viridiplantae</taxon>
        <taxon>Streptophyta</taxon>
        <taxon>Embryophyta</taxon>
        <taxon>Tracheophyta</taxon>
        <taxon>Spermatophyta</taxon>
        <taxon>Magnoliopsida</taxon>
        <taxon>eudicotyledons</taxon>
        <taxon>Gunneridae</taxon>
        <taxon>Pentapetalae</taxon>
        <taxon>rosids</taxon>
        <taxon>fabids</taxon>
        <taxon>Malpighiales</taxon>
        <taxon>Salicaceae</taxon>
        <taxon>Saliceae</taxon>
        <taxon>Salix</taxon>
    </lineage>
</organism>
<evidence type="ECO:0000313" key="1">
    <source>
        <dbReference type="EMBL" id="VFU20164.1"/>
    </source>
</evidence>
<reference evidence="1" key="1">
    <citation type="submission" date="2019-03" db="EMBL/GenBank/DDBJ databases">
        <authorList>
            <person name="Mank J."/>
            <person name="Almeida P."/>
        </authorList>
    </citation>
    <scope>NUCLEOTIDE SEQUENCE</scope>
    <source>
        <strain evidence="1">78183</strain>
    </source>
</reference>
<name>A0A6N2JXH3_SALVM</name>
<accession>A0A6N2JXH3</accession>